<evidence type="ECO:0000256" key="7">
    <source>
        <dbReference type="ARBA" id="ARBA00023277"/>
    </source>
</evidence>
<evidence type="ECO:0000256" key="8">
    <source>
        <dbReference type="ARBA" id="ARBA00044926"/>
    </source>
</evidence>
<dbReference type="GO" id="GO:0008801">
    <property type="term" value="F:beta-phosphoglucomutase activity"/>
    <property type="evidence" value="ECO:0007669"/>
    <property type="project" value="UniProtKB-EC"/>
</dbReference>
<dbReference type="PROSITE" id="PS01228">
    <property type="entry name" value="COF_1"/>
    <property type="match status" value="1"/>
</dbReference>
<evidence type="ECO:0000313" key="11">
    <source>
        <dbReference type="EMBL" id="TWR24527.1"/>
    </source>
</evidence>
<dbReference type="EC" id="5.4.2.6" evidence="9"/>
<dbReference type="SFLD" id="SFLDS00003">
    <property type="entry name" value="Haloacid_Dehalogenase"/>
    <property type="match status" value="1"/>
</dbReference>
<dbReference type="Gene3D" id="3.40.50.1000">
    <property type="entry name" value="HAD superfamily/HAD-like"/>
    <property type="match status" value="1"/>
</dbReference>
<keyword evidence="4" id="KW-0479">Metal-binding</keyword>
<reference evidence="11 12" key="1">
    <citation type="submission" date="2019-07" db="EMBL/GenBank/DDBJ databases">
        <authorList>
            <person name="Kim J."/>
        </authorList>
    </citation>
    <scope>NUCLEOTIDE SEQUENCE [LARGE SCALE GENOMIC DNA]</scope>
    <source>
        <strain evidence="11 12">MJ1a</strain>
    </source>
</reference>
<dbReference type="SFLD" id="SFLDG01135">
    <property type="entry name" value="C1.5.6:_HAD__Beta-PGM__Phospha"/>
    <property type="match status" value="1"/>
</dbReference>
<evidence type="ECO:0000256" key="2">
    <source>
        <dbReference type="ARBA" id="ARBA00006171"/>
    </source>
</evidence>
<dbReference type="SFLD" id="SFLDG01129">
    <property type="entry name" value="C1.5:_HAD__Beta-PGM__Phosphata"/>
    <property type="match status" value="1"/>
</dbReference>
<keyword evidence="6" id="KW-0413">Isomerase</keyword>
<proteinExistence type="inferred from homology"/>
<dbReference type="NCBIfam" id="TIGR01549">
    <property type="entry name" value="HAD-SF-IA-v1"/>
    <property type="match status" value="1"/>
</dbReference>
<dbReference type="InterPro" id="IPR051600">
    <property type="entry name" value="Beta-PGM-like"/>
</dbReference>
<dbReference type="PANTHER" id="PTHR46193">
    <property type="entry name" value="6-PHOSPHOGLUCONATE PHOSPHATASE"/>
    <property type="match status" value="1"/>
</dbReference>
<evidence type="ECO:0000256" key="6">
    <source>
        <dbReference type="ARBA" id="ARBA00023235"/>
    </source>
</evidence>
<dbReference type="CDD" id="cd07505">
    <property type="entry name" value="HAD_BPGM-like"/>
    <property type="match status" value="1"/>
</dbReference>
<comment type="cofactor">
    <cofactor evidence="1">
        <name>Mg(2+)</name>
        <dbReference type="ChEBI" id="CHEBI:18420"/>
    </cofactor>
</comment>
<gene>
    <name evidence="11" type="ORF">FPZ42_15615</name>
</gene>
<comment type="caution">
    <text evidence="11">The sequence shown here is derived from an EMBL/GenBank/DDBJ whole genome shotgun (WGS) entry which is preliminary data.</text>
</comment>
<dbReference type="InterPro" id="IPR036412">
    <property type="entry name" value="HAD-like_sf"/>
</dbReference>
<dbReference type="OrthoDB" id="9797743at2"/>
<dbReference type="SUPFAM" id="SSF56784">
    <property type="entry name" value="HAD-like"/>
    <property type="match status" value="1"/>
</dbReference>
<dbReference type="GO" id="GO:0046872">
    <property type="term" value="F:metal ion binding"/>
    <property type="evidence" value="ECO:0007669"/>
    <property type="project" value="UniProtKB-KW"/>
</dbReference>
<dbReference type="PANTHER" id="PTHR46193:SF18">
    <property type="entry name" value="HEXITOL PHOSPHATASE B"/>
    <property type="match status" value="1"/>
</dbReference>
<sequence length="224" mass="24768">MSTSLPYRAAIFDMDGTIVNNTPFHFRAWQQLFKLHNLPELTKETYLNQISGVPIINTVHQFFGSKADEEFAKQLADEKQKLYQEAFKPFLQPITGLESFLSELKKAGIKIALATSSNENDIDFIFHDVAIGKYFDVLVTGGMVNEPKPSPQIFLKAAQQLNVDPHACVVFEDSLAGLRAGKNAGMKVAGITTSHKADAISGLADIVFDNYSELNLQKLAALFN</sequence>
<dbReference type="Proteomes" id="UP000318010">
    <property type="component" value="Unassembled WGS sequence"/>
</dbReference>
<protein>
    <recommendedName>
        <fullName evidence="10">Beta-phosphoglucomutase</fullName>
        <ecNumber evidence="9">5.4.2.6</ecNumber>
    </recommendedName>
</protein>
<dbReference type="NCBIfam" id="TIGR01509">
    <property type="entry name" value="HAD-SF-IA-v3"/>
    <property type="match status" value="1"/>
</dbReference>
<accession>A0A563TYT1</accession>
<keyword evidence="3" id="KW-0597">Phosphoprotein</keyword>
<keyword evidence="5" id="KW-0460">Magnesium</keyword>
<dbReference type="PRINTS" id="PR00413">
    <property type="entry name" value="HADHALOGNASE"/>
</dbReference>
<dbReference type="Pfam" id="PF13419">
    <property type="entry name" value="HAD_2"/>
    <property type="match status" value="1"/>
</dbReference>
<evidence type="ECO:0000256" key="1">
    <source>
        <dbReference type="ARBA" id="ARBA00001946"/>
    </source>
</evidence>
<comment type="similarity">
    <text evidence="2">Belongs to the HAD-like hydrolase superfamily. CbbY/CbbZ/Gph/YieH family.</text>
</comment>
<evidence type="ECO:0000256" key="9">
    <source>
        <dbReference type="ARBA" id="ARBA00044968"/>
    </source>
</evidence>
<comment type="catalytic activity">
    <reaction evidence="8">
        <text>beta-D-glucose 1-phosphate = beta-D-glucose 6-phosphate</text>
        <dbReference type="Rhea" id="RHEA:20113"/>
        <dbReference type="ChEBI" id="CHEBI:57684"/>
        <dbReference type="ChEBI" id="CHEBI:58247"/>
        <dbReference type="EC" id="5.4.2.6"/>
    </reaction>
</comment>
<dbReference type="InterPro" id="IPR006439">
    <property type="entry name" value="HAD-SF_hydro_IA"/>
</dbReference>
<name>A0A563TYT1_9SPHI</name>
<organism evidence="11 12">
    <name type="scientific">Mucilaginibacter achroorhodeus</name>
    <dbReference type="NCBI Taxonomy" id="2599294"/>
    <lineage>
        <taxon>Bacteria</taxon>
        <taxon>Pseudomonadati</taxon>
        <taxon>Bacteroidota</taxon>
        <taxon>Sphingobacteriia</taxon>
        <taxon>Sphingobacteriales</taxon>
        <taxon>Sphingobacteriaceae</taxon>
        <taxon>Mucilaginibacter</taxon>
    </lineage>
</organism>
<dbReference type="RefSeq" id="WP_146272785.1">
    <property type="nucleotide sequence ID" value="NZ_VOEI01000006.1"/>
</dbReference>
<evidence type="ECO:0000313" key="12">
    <source>
        <dbReference type="Proteomes" id="UP000318010"/>
    </source>
</evidence>
<evidence type="ECO:0000256" key="10">
    <source>
        <dbReference type="ARBA" id="ARBA00044991"/>
    </source>
</evidence>
<dbReference type="EMBL" id="VOEI01000006">
    <property type="protein sequence ID" value="TWR24527.1"/>
    <property type="molecule type" value="Genomic_DNA"/>
</dbReference>
<keyword evidence="12" id="KW-1185">Reference proteome</keyword>
<dbReference type="NCBIfam" id="TIGR02009">
    <property type="entry name" value="PGMB-YQAB-SF"/>
    <property type="match status" value="1"/>
</dbReference>
<evidence type="ECO:0000256" key="5">
    <source>
        <dbReference type="ARBA" id="ARBA00022842"/>
    </source>
</evidence>
<dbReference type="InterPro" id="IPR041492">
    <property type="entry name" value="HAD_2"/>
</dbReference>
<evidence type="ECO:0000256" key="4">
    <source>
        <dbReference type="ARBA" id="ARBA00022723"/>
    </source>
</evidence>
<dbReference type="InterPro" id="IPR023198">
    <property type="entry name" value="PGP-like_dom2"/>
</dbReference>
<evidence type="ECO:0000256" key="3">
    <source>
        <dbReference type="ARBA" id="ARBA00022553"/>
    </source>
</evidence>
<dbReference type="Gene3D" id="1.10.150.240">
    <property type="entry name" value="Putative phosphatase, domain 2"/>
    <property type="match status" value="1"/>
</dbReference>
<dbReference type="InterPro" id="IPR010976">
    <property type="entry name" value="B-phosphoglucomutase_hydrolase"/>
</dbReference>
<keyword evidence="7" id="KW-0119">Carbohydrate metabolism</keyword>
<dbReference type="AlphaFoldDB" id="A0A563TYT1"/>
<dbReference type="InterPro" id="IPR023214">
    <property type="entry name" value="HAD_sf"/>
</dbReference>